<keyword evidence="1" id="KW-0472">Membrane</keyword>
<organism evidence="2 3">
    <name type="scientific">Pseudomonas oryzihabitans</name>
    <dbReference type="NCBI Taxonomy" id="47885"/>
    <lineage>
        <taxon>Bacteria</taxon>
        <taxon>Pseudomonadati</taxon>
        <taxon>Pseudomonadota</taxon>
        <taxon>Gammaproteobacteria</taxon>
        <taxon>Pseudomonadales</taxon>
        <taxon>Pseudomonadaceae</taxon>
        <taxon>Pseudomonas</taxon>
    </lineage>
</organism>
<evidence type="ECO:0000313" key="2">
    <source>
        <dbReference type="EMBL" id="SCZ48563.1"/>
    </source>
</evidence>
<proteinExistence type="predicted"/>
<protein>
    <submittedName>
        <fullName evidence="2">Uncharacterized protein</fullName>
    </submittedName>
</protein>
<dbReference type="EMBL" id="FMWB01000027">
    <property type="protein sequence ID" value="SCZ48563.1"/>
    <property type="molecule type" value="Genomic_DNA"/>
</dbReference>
<dbReference type="Proteomes" id="UP000183046">
    <property type="component" value="Unassembled WGS sequence"/>
</dbReference>
<keyword evidence="1" id="KW-0812">Transmembrane</keyword>
<evidence type="ECO:0000256" key="1">
    <source>
        <dbReference type="SAM" id="Phobius"/>
    </source>
</evidence>
<evidence type="ECO:0000313" key="3">
    <source>
        <dbReference type="Proteomes" id="UP000183046"/>
    </source>
</evidence>
<keyword evidence="1" id="KW-1133">Transmembrane helix</keyword>
<sequence length="226" mass="25248">MVKLVLAEAYSAAKPWVSLLLHAVAALLWLNVVPWADPLLLFFALPGLAFGVAIVAYTLVLSTLRHLDTKKNRAGYIRLCRLAWETPVVVSEEFSEPNLTPLRKTALPPLDRNRCWCFEVISNQYPRYVARGYLLPDEDRLHLALVIGLPGQWHEACYCTASCEVEGSVYRVNQLYGPLKGWIGQGSQIGLDLNSDSPSIYGQSFGHLKVSVSNVPPVLRRFANMR</sequence>
<feature type="transmembrane region" description="Helical" evidence="1">
    <location>
        <begin position="39"/>
        <end position="64"/>
    </location>
</feature>
<reference evidence="3" key="1">
    <citation type="submission" date="2016-10" db="EMBL/GenBank/DDBJ databases">
        <authorList>
            <person name="de Groot N.N."/>
        </authorList>
    </citation>
    <scope>NUCLEOTIDE SEQUENCE [LARGE SCALE GENOMIC DNA]</scope>
    <source>
        <strain evidence="3">DSM 15758</strain>
    </source>
</reference>
<comment type="caution">
    <text evidence="2">The sequence shown here is derived from an EMBL/GenBank/DDBJ whole genome shotgun (WGS) entry which is preliminary data.</text>
</comment>
<dbReference type="AlphaFoldDB" id="A0A1G5PGB2"/>
<name>A0A1G5PGB2_9PSED</name>
<feature type="transmembrane region" description="Helical" evidence="1">
    <location>
        <begin position="12"/>
        <end position="33"/>
    </location>
</feature>
<accession>A0A1G5PGB2</accession>
<gene>
    <name evidence="2" type="ORF">SAMN05216279_12733</name>
</gene>